<proteinExistence type="predicted"/>
<organism evidence="1">
    <name type="scientific">uncultured myxobacterium HF0200_19H16</name>
    <dbReference type="NCBI Taxonomy" id="723559"/>
    <lineage>
        <taxon>Bacteria</taxon>
        <taxon>Pseudomonadati</taxon>
        <taxon>Myxococcota</taxon>
        <taxon>Myxococcia</taxon>
        <taxon>Myxococcales</taxon>
        <taxon>environmental samples</taxon>
    </lineage>
</organism>
<sequence>MNPSLYKTLILIPILGLIGACDGPTVQPTKDPIAPTGVMTGTIFYNGPAPLCENEKPIGRIVLTLFEYDNPPAPFGSATSAISLVTLSGDALFSSDDCSTAAGRIQRSTEFTWPTIPLGSGSDVHYQMRAFYDNDGDFNPLFGSRKAATSGDVGGGAYAALELDQPNFDLTQLAYEQISFGAVEANPKGQLVPNITVLLAAPVLTERPIFQLATNSSTRALDSTASFPLIPDPIQQEEAHYALAGLELSIVQDSDSAFLGSLEKAGIELDLNDALYAWYARGIDIRDGGDGVTDLHPILESQSVAWTTPLVILKRLKTPAEISAGLPDIYFIGSPRPTQLAVGKKVFWPSIQILVPPVALIQLDPSDPNTRIPIFAAGNLKSTYENPTFSDCQELPTGQYSVNVFHGFAGTNIDADPAGTSDTGKDMTSANPVFTGQSWSIPNELGPSNSLYGETQAISQLSEGNQISNQGSLGTFVVSDADTSNNDVRAGCEMGVVVDPTTGAPSVDAITYASIPASLCSAVKPFCSLPLCAATELAANETFYGTPQSIRIATELSSAGNLTCTPFLMPKTCCQ</sequence>
<evidence type="ECO:0008006" key="2">
    <source>
        <dbReference type="Google" id="ProtNLM"/>
    </source>
</evidence>
<accession>E7C3V2</accession>
<name>E7C3V2_9BACT</name>
<protein>
    <recommendedName>
        <fullName evidence="2">Lipoprotein</fullName>
    </recommendedName>
</protein>
<dbReference type="PROSITE" id="PS51257">
    <property type="entry name" value="PROKAR_LIPOPROTEIN"/>
    <property type="match status" value="1"/>
</dbReference>
<reference evidence="1" key="1">
    <citation type="submission" date="2010-01" db="EMBL/GenBank/DDBJ databases">
        <title>Genome fragments of uncultured bacteria from the North Pacific subtropical Gyre.</title>
        <authorList>
            <person name="Pham V.D."/>
            <person name="Delong E.F."/>
        </authorList>
    </citation>
    <scope>NUCLEOTIDE SEQUENCE</scope>
</reference>
<evidence type="ECO:0000313" key="1">
    <source>
        <dbReference type="EMBL" id="ADI22126.1"/>
    </source>
</evidence>
<dbReference type="AlphaFoldDB" id="E7C3V2"/>
<dbReference type="EMBL" id="GU567976">
    <property type="protein sequence ID" value="ADI22126.1"/>
    <property type="molecule type" value="Genomic_DNA"/>
</dbReference>